<protein>
    <recommendedName>
        <fullName evidence="4">L-ribulose-5-phosphate 4-epimerase</fullName>
        <ecNumber evidence="4">5.1.3.4</ecNumber>
    </recommendedName>
</protein>
<comment type="catalytic activity">
    <reaction evidence="1">
        <text>L-ribulose 5-phosphate = D-xylulose 5-phosphate</text>
        <dbReference type="Rhea" id="RHEA:22368"/>
        <dbReference type="ChEBI" id="CHEBI:57737"/>
        <dbReference type="ChEBI" id="CHEBI:58226"/>
        <dbReference type="EC" id="5.1.3.4"/>
    </reaction>
</comment>
<dbReference type="Pfam" id="PF00596">
    <property type="entry name" value="Aldolase_II"/>
    <property type="match status" value="1"/>
</dbReference>
<proteinExistence type="inferred from homology"/>
<evidence type="ECO:0000313" key="10">
    <source>
        <dbReference type="EMBL" id="VEA73914.1"/>
    </source>
</evidence>
<name>A0A3S4JZD2_SERRU</name>
<evidence type="ECO:0000256" key="8">
    <source>
        <dbReference type="ARBA" id="ARBA00023277"/>
    </source>
</evidence>
<dbReference type="PANTHER" id="PTHR22789">
    <property type="entry name" value="FUCULOSE PHOSPHATE ALDOLASE"/>
    <property type="match status" value="1"/>
</dbReference>
<comment type="similarity">
    <text evidence="3">Belongs to the aldolase class II family. AraD/FucA subfamily.</text>
</comment>
<dbReference type="AlphaFoldDB" id="A0A3S4JZD2"/>
<gene>
    <name evidence="10" type="primary">araD</name>
    <name evidence="10" type="ORF">NCTC9419_05549</name>
</gene>
<dbReference type="PANTHER" id="PTHR22789:SF8">
    <property type="entry name" value="L-RIBULOSE-5-PHOSPHATE 4-EPIMERASE SGBE"/>
    <property type="match status" value="1"/>
</dbReference>
<dbReference type="GO" id="GO:0019323">
    <property type="term" value="P:pentose catabolic process"/>
    <property type="evidence" value="ECO:0007669"/>
    <property type="project" value="TreeGrafter"/>
</dbReference>
<sequence>MLNALKQQVLEANLALPRHRLVTFTWGNVSGVDRQAGLMVIKPSGVEYEALSLEDMVVVELESGKVVEGGKKPSSDTETHRALYLNFDGVGGVVHTHSRHATIWAQAGLDLPAWGTTHADYFYGEIPCTRKMHDAEIAGRYEWETGQVIVETFRQRQLDAAALPAVLVHSHGPFVWGRTPPMRCITPWCWRRSPIWAFSRVSCRPGCRRCSRPCWISTTCANTASMPTTASKRAGRYSPTISSCRP</sequence>
<organism evidence="10 11">
    <name type="scientific">Serratia rubidaea</name>
    <name type="common">Serratia marinorubra</name>
    <dbReference type="NCBI Taxonomy" id="61652"/>
    <lineage>
        <taxon>Bacteria</taxon>
        <taxon>Pseudomonadati</taxon>
        <taxon>Pseudomonadota</taxon>
        <taxon>Gammaproteobacteria</taxon>
        <taxon>Enterobacterales</taxon>
        <taxon>Yersiniaceae</taxon>
        <taxon>Serratia</taxon>
    </lineage>
</organism>
<dbReference type="InterPro" id="IPR050197">
    <property type="entry name" value="Aldolase_class_II_sugar_metab"/>
</dbReference>
<dbReference type="STRING" id="61652.AXX16_2731"/>
<dbReference type="EMBL" id="LR134155">
    <property type="protein sequence ID" value="VEA73914.1"/>
    <property type="molecule type" value="Genomic_DNA"/>
</dbReference>
<dbReference type="GO" id="GO:0008742">
    <property type="term" value="F:L-ribulose-phosphate 4-epimerase activity"/>
    <property type="evidence" value="ECO:0007669"/>
    <property type="project" value="UniProtKB-EC"/>
</dbReference>
<dbReference type="FunFam" id="3.40.225.10:FF:000001">
    <property type="entry name" value="L-ribulose-5-phosphate 4-epimerase UlaF"/>
    <property type="match status" value="1"/>
</dbReference>
<feature type="domain" description="Class II aldolase/adducin N-terminal" evidence="9">
    <location>
        <begin position="7"/>
        <end position="188"/>
    </location>
</feature>
<keyword evidence="7 10" id="KW-0413">Isomerase</keyword>
<evidence type="ECO:0000313" key="11">
    <source>
        <dbReference type="Proteomes" id="UP000271603"/>
    </source>
</evidence>
<evidence type="ECO:0000256" key="7">
    <source>
        <dbReference type="ARBA" id="ARBA00023235"/>
    </source>
</evidence>
<dbReference type="Gene3D" id="3.40.225.10">
    <property type="entry name" value="Class II aldolase/adducin N-terminal domain"/>
    <property type="match status" value="1"/>
</dbReference>
<keyword evidence="8" id="KW-0119">Carbohydrate metabolism</keyword>
<dbReference type="GO" id="GO:0046872">
    <property type="term" value="F:metal ion binding"/>
    <property type="evidence" value="ECO:0007669"/>
    <property type="project" value="UniProtKB-KW"/>
</dbReference>
<dbReference type="GO" id="GO:0016832">
    <property type="term" value="F:aldehyde-lyase activity"/>
    <property type="evidence" value="ECO:0007669"/>
    <property type="project" value="TreeGrafter"/>
</dbReference>
<dbReference type="Proteomes" id="UP000271603">
    <property type="component" value="Chromosome"/>
</dbReference>
<dbReference type="GO" id="GO:0005829">
    <property type="term" value="C:cytosol"/>
    <property type="evidence" value="ECO:0007669"/>
    <property type="project" value="TreeGrafter"/>
</dbReference>
<dbReference type="InterPro" id="IPR001303">
    <property type="entry name" value="Aldolase_II/adducin_N"/>
</dbReference>
<evidence type="ECO:0000256" key="6">
    <source>
        <dbReference type="ARBA" id="ARBA00022833"/>
    </source>
</evidence>
<accession>A0A3S4JZD2</accession>
<evidence type="ECO:0000256" key="2">
    <source>
        <dbReference type="ARBA" id="ARBA00001947"/>
    </source>
</evidence>
<dbReference type="InterPro" id="IPR036409">
    <property type="entry name" value="Aldolase_II/adducin_N_sf"/>
</dbReference>
<comment type="cofactor">
    <cofactor evidence="2">
        <name>Zn(2+)</name>
        <dbReference type="ChEBI" id="CHEBI:29105"/>
    </cofactor>
</comment>
<keyword evidence="5" id="KW-0479">Metal-binding</keyword>
<dbReference type="SUPFAM" id="SSF53639">
    <property type="entry name" value="AraD/HMP-PK domain-like"/>
    <property type="match status" value="1"/>
</dbReference>
<dbReference type="EC" id="5.1.3.4" evidence="4"/>
<evidence type="ECO:0000256" key="1">
    <source>
        <dbReference type="ARBA" id="ARBA00001726"/>
    </source>
</evidence>
<reference evidence="10 11" key="1">
    <citation type="submission" date="2018-12" db="EMBL/GenBank/DDBJ databases">
        <authorList>
            <consortium name="Pathogen Informatics"/>
        </authorList>
    </citation>
    <scope>NUCLEOTIDE SEQUENCE [LARGE SCALE GENOMIC DNA]</scope>
    <source>
        <strain evidence="10 11">NCTC9419</strain>
    </source>
</reference>
<evidence type="ECO:0000256" key="5">
    <source>
        <dbReference type="ARBA" id="ARBA00022723"/>
    </source>
</evidence>
<evidence type="ECO:0000256" key="4">
    <source>
        <dbReference type="ARBA" id="ARBA00013186"/>
    </source>
</evidence>
<keyword evidence="6" id="KW-0862">Zinc</keyword>
<dbReference type="SMART" id="SM01007">
    <property type="entry name" value="Aldolase_II"/>
    <property type="match status" value="1"/>
</dbReference>
<dbReference type="NCBIfam" id="NF006047">
    <property type="entry name" value="PRK08193.1"/>
    <property type="match status" value="1"/>
</dbReference>
<evidence type="ECO:0000256" key="3">
    <source>
        <dbReference type="ARBA" id="ARBA00010037"/>
    </source>
</evidence>
<evidence type="ECO:0000259" key="9">
    <source>
        <dbReference type="SMART" id="SM01007"/>
    </source>
</evidence>